<evidence type="ECO:0000256" key="4">
    <source>
        <dbReference type="PROSITE-ProRule" id="PRU00175"/>
    </source>
</evidence>
<dbReference type="KEGG" id="hazt:108677242"/>
<evidence type="ECO:0000256" key="5">
    <source>
        <dbReference type="SAM" id="MobiDB-lite"/>
    </source>
</evidence>
<feature type="domain" description="RING-type" evidence="6">
    <location>
        <begin position="282"/>
        <end position="334"/>
    </location>
</feature>
<organism evidence="7 9">
    <name type="scientific">Hyalella azteca</name>
    <name type="common">Amphipod</name>
    <dbReference type="NCBI Taxonomy" id="294128"/>
    <lineage>
        <taxon>Eukaryota</taxon>
        <taxon>Metazoa</taxon>
        <taxon>Ecdysozoa</taxon>
        <taxon>Arthropoda</taxon>
        <taxon>Crustacea</taxon>
        <taxon>Multicrustacea</taxon>
        <taxon>Malacostraca</taxon>
        <taxon>Eumalacostraca</taxon>
        <taxon>Peracarida</taxon>
        <taxon>Amphipoda</taxon>
        <taxon>Senticaudata</taxon>
        <taxon>Talitrida</taxon>
        <taxon>Talitroidea</taxon>
        <taxon>Hyalellidae</taxon>
        <taxon>Hyalella</taxon>
    </lineage>
</organism>
<evidence type="ECO:0000313" key="8">
    <source>
        <dbReference type="RefSeq" id="XP_018020928.1"/>
    </source>
</evidence>
<evidence type="ECO:0000256" key="3">
    <source>
        <dbReference type="ARBA" id="ARBA00022833"/>
    </source>
</evidence>
<evidence type="ECO:0000256" key="2">
    <source>
        <dbReference type="ARBA" id="ARBA00022771"/>
    </source>
</evidence>
<dbReference type="RefSeq" id="XP_018020930.1">
    <property type="nucleotide sequence ID" value="XM_018165441.2"/>
</dbReference>
<accession>A0A8B7P487</accession>
<dbReference type="PROSITE" id="PS50089">
    <property type="entry name" value="ZF_RING_2"/>
    <property type="match status" value="1"/>
</dbReference>
<gene>
    <name evidence="8 9 10" type="primary">LOC108677242</name>
</gene>
<keyword evidence="3" id="KW-0862">Zinc</keyword>
<dbReference type="OrthoDB" id="411372at2759"/>
<dbReference type="SMART" id="SM00184">
    <property type="entry name" value="RING"/>
    <property type="match status" value="1"/>
</dbReference>
<name>A0A8B7P487_HYAAZ</name>
<dbReference type="InterPro" id="IPR001841">
    <property type="entry name" value="Znf_RING"/>
</dbReference>
<keyword evidence="7" id="KW-1185">Reference proteome</keyword>
<evidence type="ECO:0000259" key="6">
    <source>
        <dbReference type="PROSITE" id="PS50089"/>
    </source>
</evidence>
<dbReference type="RefSeq" id="XP_018020928.1">
    <property type="nucleotide sequence ID" value="XM_018165439.2"/>
</dbReference>
<reference evidence="8 9" key="1">
    <citation type="submission" date="2025-04" db="UniProtKB">
        <authorList>
            <consortium name="RefSeq"/>
        </authorList>
    </citation>
    <scope>IDENTIFICATION</scope>
    <source>
        <tissue evidence="8 9">Whole organism</tissue>
    </source>
</reference>
<dbReference type="PROSITE" id="PS00518">
    <property type="entry name" value="ZF_RING_1"/>
    <property type="match status" value="1"/>
</dbReference>
<keyword evidence="1" id="KW-0479">Metal-binding</keyword>
<feature type="region of interest" description="Disordered" evidence="5">
    <location>
        <begin position="226"/>
        <end position="253"/>
    </location>
</feature>
<feature type="compositionally biased region" description="Polar residues" evidence="5">
    <location>
        <begin position="236"/>
        <end position="245"/>
    </location>
</feature>
<keyword evidence="2 4" id="KW-0863">Zinc-finger</keyword>
<dbReference type="Proteomes" id="UP000694843">
    <property type="component" value="Unplaced"/>
</dbReference>
<dbReference type="SUPFAM" id="SSF57850">
    <property type="entry name" value="RING/U-box"/>
    <property type="match status" value="1"/>
</dbReference>
<protein>
    <submittedName>
        <fullName evidence="8 9">Uncharacterized protein LOC108677242</fullName>
    </submittedName>
</protein>
<evidence type="ECO:0000313" key="7">
    <source>
        <dbReference type="Proteomes" id="UP000694843"/>
    </source>
</evidence>
<evidence type="ECO:0000313" key="9">
    <source>
        <dbReference type="RefSeq" id="XP_018020929.1"/>
    </source>
</evidence>
<sequence>MIPLKETIIASLQMLERLAGRNPFNCVVFGLDDTWNQDTYLDLDHECETLECEDQDFKYHRSSSESFNVHLRTSDASSNRSQTCNAGLFVNNFMKVSGSQEIGSEEPGPSNRDSCMIKQADLINDNIKDENHPVSCSLHQLNSLLDPRCNQALGDDSTSDLCEECADHFRHHVSAVDHNFTVPSTINEGLNPIPNKCCICILRRIELTDEEFSDYHDSVRKETHVELKRRSRDKNQNLTQHNLRTNETDETQASRAGFQVEQQEETESGVAAISNELIDPDCFVCFRKHGEQDDDVTFKYYGVLSDCQHSFCKTCIASWLQQSAIDRWRCPVCRCAVLFTYDSPRWLPHRSRDKQQQLASTRARLLVTRSVGRKLTALLRLLLLYWTVGVKALRNLVEEITPEFEPLLHRHEIGSFI</sequence>
<dbReference type="Pfam" id="PF13639">
    <property type="entry name" value="zf-RING_2"/>
    <property type="match status" value="1"/>
</dbReference>
<dbReference type="GO" id="GO:0008270">
    <property type="term" value="F:zinc ion binding"/>
    <property type="evidence" value="ECO:0007669"/>
    <property type="project" value="UniProtKB-KW"/>
</dbReference>
<dbReference type="Gene3D" id="3.30.40.10">
    <property type="entry name" value="Zinc/RING finger domain, C3HC4 (zinc finger)"/>
    <property type="match status" value="1"/>
</dbReference>
<dbReference type="InterPro" id="IPR017907">
    <property type="entry name" value="Znf_RING_CS"/>
</dbReference>
<evidence type="ECO:0000256" key="1">
    <source>
        <dbReference type="ARBA" id="ARBA00022723"/>
    </source>
</evidence>
<dbReference type="RefSeq" id="XP_018020929.1">
    <property type="nucleotide sequence ID" value="XM_018165440.2"/>
</dbReference>
<proteinExistence type="predicted"/>
<dbReference type="GeneID" id="108677242"/>
<evidence type="ECO:0000313" key="10">
    <source>
        <dbReference type="RefSeq" id="XP_018020930.1"/>
    </source>
</evidence>
<dbReference type="AlphaFoldDB" id="A0A8B7P487"/>
<dbReference type="InterPro" id="IPR013083">
    <property type="entry name" value="Znf_RING/FYVE/PHD"/>
</dbReference>